<evidence type="ECO:0000313" key="9">
    <source>
        <dbReference type="EMBL" id="OWM70775.1"/>
    </source>
</evidence>
<comment type="function">
    <text evidence="5">Transcription activator.</text>
</comment>
<keyword evidence="12" id="KW-1185">Reference proteome</keyword>
<feature type="compositionally biased region" description="Low complexity" evidence="6">
    <location>
        <begin position="523"/>
        <end position="533"/>
    </location>
</feature>
<feature type="compositionally biased region" description="Polar residues" evidence="6">
    <location>
        <begin position="534"/>
        <end position="543"/>
    </location>
</feature>
<dbReference type="InterPro" id="IPR014978">
    <property type="entry name" value="Gln-Leu-Gln_QLQ"/>
</dbReference>
<dbReference type="AlphaFoldDB" id="A0A218WD69"/>
<feature type="region of interest" description="Disordered" evidence="6">
    <location>
        <begin position="259"/>
        <end position="282"/>
    </location>
</feature>
<keyword evidence="5" id="KW-0804">Transcription</keyword>
<evidence type="ECO:0000313" key="10">
    <source>
        <dbReference type="EMBL" id="PKI41712.1"/>
    </source>
</evidence>
<sequence length="573" mass="60704">MEFGAVGLDGLVGGSDPEDKQKLYGSAFFRQLERPPSEDADEWRVINSSSSGSSNRGGSAKVAKFGDDYFSVSAPKAALKGSSNSLFSDAQQSQHMLCFSSSASSVSPLSKSESQPPALPCFSYTPSVYSNYAGLASGGLNGGNMHGMALGGGRGPFTPSQWMELEHQAMIYKYINANVPVPSNLLIPIRKAFESAGFSCYASGLLRPNSLGWGGFQLGFSNSTDPEPGRCRRTDGKKWRCSRDAVADQKYCERHMNRGRHRSRKPVEGLHSGHPVSGGPAATTATVCATTATPSAASANKQGLPVGSVVPGSGASHNSYTDFQSGVLSLSADSSLNRFFMNKENVSEKIQNPSSGFSMISPSTNVKSKATPFLIDSSSERTSSLLNSCQNLGTLKDLTDRETESDHSIRHFINDWPVMSVQSSDATHLSISIPMASNDNRVTLSPLRSAHDLDQVQMNLGVGGGTGYGEQVHKQTVNWIPISWETSMGGPLGEVLHNANNSNSSTDCKNSSVLNLMTEGWESSSSSPLGSSPTGVLQKTAFGSVSNSSAGSSPRVEENRSKPLEGSAMCSEV</sequence>
<name>A0A218WD69_PUNGR</name>
<dbReference type="EMBL" id="PGOL01003324">
    <property type="protein sequence ID" value="PKI41712.1"/>
    <property type="molecule type" value="Genomic_DNA"/>
</dbReference>
<dbReference type="GO" id="GO:0005634">
    <property type="term" value="C:nucleus"/>
    <property type="evidence" value="ECO:0007669"/>
    <property type="project" value="UniProtKB-SubCell"/>
</dbReference>
<dbReference type="GO" id="GO:0006355">
    <property type="term" value="P:regulation of DNA-templated transcription"/>
    <property type="evidence" value="ECO:0007669"/>
    <property type="project" value="InterPro"/>
</dbReference>
<feature type="domain" description="QLQ" evidence="7">
    <location>
        <begin position="156"/>
        <end position="191"/>
    </location>
</feature>
<comment type="caution">
    <text evidence="9">The sequence shown here is derived from an EMBL/GenBank/DDBJ whole genome shotgun (WGS) entry which is preliminary data.</text>
</comment>
<dbReference type="PANTHER" id="PTHR31602">
    <property type="entry name" value="GROWTH-REGULATING FACTOR 5"/>
    <property type="match status" value="1"/>
</dbReference>
<keyword evidence="5" id="KW-0805">Transcription regulation</keyword>
<evidence type="ECO:0000256" key="5">
    <source>
        <dbReference type="RuleBase" id="RU367127"/>
    </source>
</evidence>
<evidence type="ECO:0000256" key="2">
    <source>
        <dbReference type="ARBA" id="ARBA00008122"/>
    </source>
</evidence>
<feature type="compositionally biased region" description="Low complexity" evidence="6">
    <location>
        <begin position="47"/>
        <end position="59"/>
    </location>
</feature>
<keyword evidence="3 4" id="KW-0539">Nucleus</keyword>
<keyword evidence="5" id="KW-0010">Activator</keyword>
<reference evidence="10 12" key="3">
    <citation type="submission" date="2017-11" db="EMBL/GenBank/DDBJ databases">
        <title>De-novo sequencing of pomegranate (Punica granatum L.) genome.</title>
        <authorList>
            <person name="Akparov Z."/>
            <person name="Amiraslanov A."/>
            <person name="Hajiyeva S."/>
            <person name="Abbasov M."/>
            <person name="Kaur K."/>
            <person name="Hamwieh A."/>
            <person name="Solovyev V."/>
            <person name="Salamov A."/>
            <person name="Braich B."/>
            <person name="Kosarev P."/>
            <person name="Mahmoud A."/>
            <person name="Hajiyev E."/>
            <person name="Babayeva S."/>
            <person name="Izzatullayeva V."/>
            <person name="Mammadov A."/>
            <person name="Mammadov A."/>
            <person name="Sharifova S."/>
            <person name="Ojaghi J."/>
            <person name="Eynullazada K."/>
            <person name="Bayramov B."/>
            <person name="Abdulazimova A."/>
            <person name="Shahmuradov I."/>
        </authorList>
    </citation>
    <scope>NUCLEOTIDE SEQUENCE [LARGE SCALE GENOMIC DNA]</scope>
    <source>
        <strain evidence="10">AG2017</strain>
        <strain evidence="12">cv. AG2017</strain>
        <tissue evidence="10">Leaf</tissue>
    </source>
</reference>
<protein>
    <recommendedName>
        <fullName evidence="5">Growth-regulating factor</fullName>
    </recommendedName>
</protein>
<dbReference type="InterPro" id="IPR031137">
    <property type="entry name" value="GRF"/>
</dbReference>
<dbReference type="STRING" id="22663.A0A218WD69"/>
<evidence type="ECO:0000256" key="4">
    <source>
        <dbReference type="PROSITE-ProRule" id="PRU01002"/>
    </source>
</evidence>
<evidence type="ECO:0000256" key="3">
    <source>
        <dbReference type="ARBA" id="ARBA00023242"/>
    </source>
</evidence>
<proteinExistence type="inferred from homology"/>
<feature type="domain" description="WRC" evidence="8">
    <location>
        <begin position="225"/>
        <end position="269"/>
    </location>
</feature>
<evidence type="ECO:0000256" key="6">
    <source>
        <dbReference type="SAM" id="MobiDB-lite"/>
    </source>
</evidence>
<comment type="domain">
    <text evidence="5">The QLQ domain and WRC domain may be involved in protein-protein interaction and DNA-binding, respectively.</text>
</comment>
<dbReference type="PROSITE" id="PS51666">
    <property type="entry name" value="QLQ"/>
    <property type="match status" value="1"/>
</dbReference>
<dbReference type="Proteomes" id="UP000197138">
    <property type="component" value="Unassembled WGS sequence"/>
</dbReference>
<feature type="compositionally biased region" description="Low complexity" evidence="6">
    <location>
        <begin position="544"/>
        <end position="553"/>
    </location>
</feature>
<evidence type="ECO:0000313" key="12">
    <source>
        <dbReference type="Proteomes" id="UP000233551"/>
    </source>
</evidence>
<dbReference type="Proteomes" id="UP000233551">
    <property type="component" value="Unassembled WGS sequence"/>
</dbReference>
<dbReference type="EMBL" id="MTKT01004609">
    <property type="protein sequence ID" value="OWM70775.1"/>
    <property type="molecule type" value="Genomic_DNA"/>
</dbReference>
<dbReference type="Pfam" id="PF08879">
    <property type="entry name" value="WRC"/>
    <property type="match status" value="1"/>
</dbReference>
<evidence type="ECO:0000259" key="8">
    <source>
        <dbReference type="PROSITE" id="PS51667"/>
    </source>
</evidence>
<dbReference type="GO" id="GO:0006351">
    <property type="term" value="P:DNA-templated transcription"/>
    <property type="evidence" value="ECO:0007669"/>
    <property type="project" value="UniProtKB-UniRule"/>
</dbReference>
<dbReference type="Pfam" id="PF08880">
    <property type="entry name" value="QLQ"/>
    <property type="match status" value="1"/>
</dbReference>
<feature type="region of interest" description="Disordered" evidence="6">
    <location>
        <begin position="521"/>
        <end position="573"/>
    </location>
</feature>
<comment type="similarity">
    <text evidence="2 5">Belongs to the GRF family.</text>
</comment>
<feature type="short sequence motif" description="Bipartite nuclear localization signal" evidence="4">
    <location>
        <begin position="258"/>
        <end position="265"/>
    </location>
</feature>
<evidence type="ECO:0000256" key="1">
    <source>
        <dbReference type="ARBA" id="ARBA00004123"/>
    </source>
</evidence>
<organism evidence="9 11">
    <name type="scientific">Punica granatum</name>
    <name type="common">Pomegranate</name>
    <dbReference type="NCBI Taxonomy" id="22663"/>
    <lineage>
        <taxon>Eukaryota</taxon>
        <taxon>Viridiplantae</taxon>
        <taxon>Streptophyta</taxon>
        <taxon>Embryophyta</taxon>
        <taxon>Tracheophyta</taxon>
        <taxon>Spermatophyta</taxon>
        <taxon>Magnoliopsida</taxon>
        <taxon>eudicotyledons</taxon>
        <taxon>Gunneridae</taxon>
        <taxon>Pentapetalae</taxon>
        <taxon>rosids</taxon>
        <taxon>malvids</taxon>
        <taxon>Myrtales</taxon>
        <taxon>Lythraceae</taxon>
        <taxon>Punica</taxon>
    </lineage>
</organism>
<reference evidence="11" key="1">
    <citation type="journal article" date="2017" name="Plant J.">
        <title>The pomegranate (Punica granatum L.) genome and the genomics of punicalagin biosynthesis.</title>
        <authorList>
            <person name="Qin G."/>
            <person name="Xu C."/>
            <person name="Ming R."/>
            <person name="Tang H."/>
            <person name="Guyot R."/>
            <person name="Kramer E.M."/>
            <person name="Hu Y."/>
            <person name="Yi X."/>
            <person name="Qi Y."/>
            <person name="Xu X."/>
            <person name="Gao Z."/>
            <person name="Pan H."/>
            <person name="Jian J."/>
            <person name="Tian Y."/>
            <person name="Yue Z."/>
            <person name="Xu Y."/>
        </authorList>
    </citation>
    <scope>NUCLEOTIDE SEQUENCE [LARGE SCALE GENOMIC DNA]</scope>
    <source>
        <strain evidence="11">cv. Dabenzi</strain>
    </source>
</reference>
<accession>A0A218WD69</accession>
<comment type="subcellular location">
    <subcellularLocation>
        <location evidence="1 4 5">Nucleus</location>
    </subcellularLocation>
</comment>
<evidence type="ECO:0000313" key="11">
    <source>
        <dbReference type="Proteomes" id="UP000197138"/>
    </source>
</evidence>
<dbReference type="PANTHER" id="PTHR31602:SF51">
    <property type="entry name" value="GROWTH-REGULATING FACTOR"/>
    <property type="match status" value="1"/>
</dbReference>
<dbReference type="PROSITE" id="PS51667">
    <property type="entry name" value="WRC"/>
    <property type="match status" value="1"/>
</dbReference>
<feature type="region of interest" description="Disordered" evidence="6">
    <location>
        <begin position="34"/>
        <end position="59"/>
    </location>
</feature>
<reference evidence="9" key="2">
    <citation type="submission" date="2017-06" db="EMBL/GenBank/DDBJ databases">
        <title>The pomegranate genome and the genomics of punicalagin biosynthesis.</title>
        <authorList>
            <person name="Xu C."/>
        </authorList>
    </citation>
    <scope>NUCLEOTIDE SEQUENCE [LARGE SCALE GENOMIC DNA]</scope>
    <source>
        <tissue evidence="9">Fresh leaf</tissue>
    </source>
</reference>
<dbReference type="SMART" id="SM00951">
    <property type="entry name" value="QLQ"/>
    <property type="match status" value="1"/>
</dbReference>
<gene>
    <name evidence="9" type="ORF">CDL15_Pgr014448</name>
    <name evidence="10" type="ORF">CRG98_037914</name>
</gene>
<feature type="short sequence motif" description="Bipartite nuclear localization signal" evidence="4">
    <location>
        <begin position="230"/>
        <end position="240"/>
    </location>
</feature>
<evidence type="ECO:0000259" key="7">
    <source>
        <dbReference type="PROSITE" id="PS51666"/>
    </source>
</evidence>
<dbReference type="GO" id="GO:0005524">
    <property type="term" value="F:ATP binding"/>
    <property type="evidence" value="ECO:0007669"/>
    <property type="project" value="UniProtKB-UniRule"/>
</dbReference>
<dbReference type="GO" id="GO:0099402">
    <property type="term" value="P:plant organ development"/>
    <property type="evidence" value="ECO:0007669"/>
    <property type="project" value="UniProtKB-ARBA"/>
</dbReference>
<dbReference type="InterPro" id="IPR014977">
    <property type="entry name" value="WRC_dom"/>
</dbReference>